<dbReference type="EMBL" id="JAJVCZ030000006">
    <property type="protein sequence ID" value="KAL0258548.1"/>
    <property type="molecule type" value="Genomic_DNA"/>
</dbReference>
<reference evidence="2 3" key="1">
    <citation type="submission" date="2024-02" db="EMBL/GenBank/DDBJ databases">
        <title>De novo assembly and annotation of 12 fungi associated with fruit tree decline syndrome in Ontario, Canada.</title>
        <authorList>
            <person name="Sulman M."/>
            <person name="Ellouze W."/>
            <person name="Ilyukhin E."/>
        </authorList>
    </citation>
    <scope>NUCLEOTIDE SEQUENCE [LARGE SCALE GENOMIC DNA]</scope>
    <source>
        <strain evidence="2 3">FDS-637</strain>
    </source>
</reference>
<name>A0ABR3CD57_9PEZI</name>
<accession>A0ABR3CD57</accession>
<protein>
    <submittedName>
        <fullName evidence="2">Uncharacterized protein</fullName>
    </submittedName>
</protein>
<keyword evidence="1" id="KW-1133">Transmembrane helix</keyword>
<keyword evidence="1" id="KW-0812">Transmembrane</keyword>
<evidence type="ECO:0000256" key="1">
    <source>
        <dbReference type="SAM" id="Phobius"/>
    </source>
</evidence>
<dbReference type="Proteomes" id="UP001430584">
    <property type="component" value="Unassembled WGS sequence"/>
</dbReference>
<keyword evidence="3" id="KW-1185">Reference proteome</keyword>
<comment type="caution">
    <text evidence="2">The sequence shown here is derived from an EMBL/GenBank/DDBJ whole genome shotgun (WGS) entry which is preliminary data.</text>
</comment>
<gene>
    <name evidence="2" type="ORF">SLS55_006045</name>
</gene>
<feature type="transmembrane region" description="Helical" evidence="1">
    <location>
        <begin position="15"/>
        <end position="37"/>
    </location>
</feature>
<proteinExistence type="predicted"/>
<evidence type="ECO:0000313" key="3">
    <source>
        <dbReference type="Proteomes" id="UP001430584"/>
    </source>
</evidence>
<dbReference type="GeneID" id="92010130"/>
<organism evidence="2 3">
    <name type="scientific">Diplodia seriata</name>
    <dbReference type="NCBI Taxonomy" id="420778"/>
    <lineage>
        <taxon>Eukaryota</taxon>
        <taxon>Fungi</taxon>
        <taxon>Dikarya</taxon>
        <taxon>Ascomycota</taxon>
        <taxon>Pezizomycotina</taxon>
        <taxon>Dothideomycetes</taxon>
        <taxon>Dothideomycetes incertae sedis</taxon>
        <taxon>Botryosphaeriales</taxon>
        <taxon>Botryosphaeriaceae</taxon>
        <taxon>Diplodia</taxon>
    </lineage>
</organism>
<keyword evidence="1" id="KW-0472">Membrane</keyword>
<sequence>MAPAFHPPNRAADPAAVVAVADVAAAVLVPLFFVVVVRVDVRAEREDVPLDPSPLFDFVVDALLLVARDVELSASVGLLDVMLGGCGTKDEADVSTIGGGGGKDEADVCTLPVVVTVVAIGSGPVVTALWTATLVFFDTVGTLRAPPRSSVHGGSNAPPSASGKHVVHAGCSAVTRVGIAKTGLQGSCGYGVAVSAADASAGTTKDEVGFAGKE</sequence>
<dbReference type="RefSeq" id="XP_066631577.1">
    <property type="nucleotide sequence ID" value="XM_066777482.1"/>
</dbReference>
<evidence type="ECO:0000313" key="2">
    <source>
        <dbReference type="EMBL" id="KAL0258548.1"/>
    </source>
</evidence>